<dbReference type="EMBL" id="VFMO01000001">
    <property type="protein sequence ID" value="TQJ15353.1"/>
    <property type="molecule type" value="Genomic_DNA"/>
</dbReference>
<reference evidence="5 6" key="1">
    <citation type="submission" date="2019-06" db="EMBL/GenBank/DDBJ databases">
        <title>Sequencing the genomes of 1000 actinobacteria strains.</title>
        <authorList>
            <person name="Klenk H.-P."/>
        </authorList>
    </citation>
    <scope>NUCLEOTIDE SEQUENCE [LARGE SCALE GENOMIC DNA]</scope>
    <source>
        <strain evidence="5 6">DSM 19828</strain>
    </source>
</reference>
<keyword evidence="6" id="KW-1185">Reference proteome</keyword>
<dbReference type="PANTHER" id="PTHR43792:SF8">
    <property type="entry name" value="[RIBOSOMAL PROTEIN US5]-ALANINE N-ACETYLTRANSFERASE"/>
    <property type="match status" value="1"/>
</dbReference>
<dbReference type="InterPro" id="IPR016181">
    <property type="entry name" value="Acyl_CoA_acyltransferase"/>
</dbReference>
<keyword evidence="2" id="KW-0012">Acyltransferase</keyword>
<protein>
    <submittedName>
        <fullName evidence="5">Ribosomal-protein-alanine N-acetyltransferase</fullName>
    </submittedName>
</protein>
<evidence type="ECO:0000313" key="5">
    <source>
        <dbReference type="EMBL" id="TQJ15353.1"/>
    </source>
</evidence>
<evidence type="ECO:0000256" key="1">
    <source>
        <dbReference type="ARBA" id="ARBA00022679"/>
    </source>
</evidence>
<dbReference type="RefSeq" id="WP_246092459.1">
    <property type="nucleotide sequence ID" value="NZ_BAABCI010000021.1"/>
</dbReference>
<proteinExistence type="inferred from homology"/>
<dbReference type="GO" id="GO:0005737">
    <property type="term" value="C:cytoplasm"/>
    <property type="evidence" value="ECO:0007669"/>
    <property type="project" value="TreeGrafter"/>
</dbReference>
<organism evidence="5 6">
    <name type="scientific">Yimella lutea</name>
    <dbReference type="NCBI Taxonomy" id="587872"/>
    <lineage>
        <taxon>Bacteria</taxon>
        <taxon>Bacillati</taxon>
        <taxon>Actinomycetota</taxon>
        <taxon>Actinomycetes</taxon>
        <taxon>Micrococcales</taxon>
        <taxon>Dermacoccaceae</taxon>
        <taxon>Yimella</taxon>
    </lineage>
</organism>
<gene>
    <name evidence="5" type="ORF">FB459_2899</name>
</gene>
<feature type="domain" description="N-acetyltransferase" evidence="4">
    <location>
        <begin position="7"/>
        <end position="141"/>
    </location>
</feature>
<dbReference type="GO" id="GO:0008999">
    <property type="term" value="F:protein-N-terminal-alanine acetyltransferase activity"/>
    <property type="evidence" value="ECO:0007669"/>
    <property type="project" value="TreeGrafter"/>
</dbReference>
<evidence type="ECO:0000256" key="2">
    <source>
        <dbReference type="ARBA" id="ARBA00023315"/>
    </source>
</evidence>
<evidence type="ECO:0000259" key="4">
    <source>
        <dbReference type="Pfam" id="PF13302"/>
    </source>
</evidence>
<dbReference type="InterPro" id="IPR000182">
    <property type="entry name" value="GNAT_dom"/>
</dbReference>
<accession>A0A542EJ47</accession>
<comment type="similarity">
    <text evidence="3">Belongs to the acetyltransferase family. RimJ subfamily.</text>
</comment>
<dbReference type="AlphaFoldDB" id="A0A542EJ47"/>
<dbReference type="PANTHER" id="PTHR43792">
    <property type="entry name" value="GNAT FAMILY, PUTATIVE (AFU_ORTHOLOGUE AFUA_3G00765)-RELATED-RELATED"/>
    <property type="match status" value="1"/>
</dbReference>
<evidence type="ECO:0000313" key="6">
    <source>
        <dbReference type="Proteomes" id="UP000320806"/>
    </source>
</evidence>
<dbReference type="Pfam" id="PF13302">
    <property type="entry name" value="Acetyltransf_3"/>
    <property type="match status" value="1"/>
</dbReference>
<dbReference type="Proteomes" id="UP000320806">
    <property type="component" value="Unassembled WGS sequence"/>
</dbReference>
<name>A0A542EJ47_9MICO</name>
<sequence>MWVATVHEADVVPYMRAVARSAERIREWNPVDPGDLAGQLERQSSVHRTFVIHARKPVGDHAIVGIVNVSNVVRGRFQSATMGYNSYDPYAGTGLFAEGMRVLLGLVFTAEPYGMGLHRLEANVQPANVRSAGLLRSIGFRRERHMKRMLWLEGAGRPASWRDHDSYAITAEEHPVAYRPNDHPSVTVVVESAGGPSPTARDLACELGVPVLSDAVLSPEQTAAVLADAAGGAVLEIGSGTTGSAVVDEILRRADVQSERVLFVHAGATGPAAIARIALEARALALG</sequence>
<dbReference type="SUPFAM" id="SSF55729">
    <property type="entry name" value="Acyl-CoA N-acyltransferases (Nat)"/>
    <property type="match status" value="1"/>
</dbReference>
<keyword evidence="1 5" id="KW-0808">Transferase</keyword>
<comment type="caution">
    <text evidence="5">The sequence shown here is derived from an EMBL/GenBank/DDBJ whole genome shotgun (WGS) entry which is preliminary data.</text>
</comment>
<evidence type="ECO:0000256" key="3">
    <source>
        <dbReference type="ARBA" id="ARBA00038502"/>
    </source>
</evidence>
<dbReference type="InterPro" id="IPR051531">
    <property type="entry name" value="N-acetyltransferase"/>
</dbReference>
<dbReference type="Gene3D" id="3.40.630.30">
    <property type="match status" value="1"/>
</dbReference>